<name>A0A835SR37_CHLIN</name>
<dbReference type="Proteomes" id="UP000650467">
    <property type="component" value="Unassembled WGS sequence"/>
</dbReference>
<dbReference type="PANTHER" id="PTHR13381:SF0">
    <property type="entry name" value="MEDIATOR OF RNA POLYMERASE II TRANSCRIPTION SUBUNIT 21"/>
    <property type="match status" value="1"/>
</dbReference>
<dbReference type="SUPFAM" id="SSF140718">
    <property type="entry name" value="Mediator hinge subcomplex-like"/>
    <property type="match status" value="1"/>
</dbReference>
<evidence type="ECO:0000313" key="7">
    <source>
        <dbReference type="EMBL" id="KAG2430276.1"/>
    </source>
</evidence>
<dbReference type="EMBL" id="JAEHOC010000028">
    <property type="protein sequence ID" value="KAG2430276.1"/>
    <property type="molecule type" value="Genomic_DNA"/>
</dbReference>
<protein>
    <recommendedName>
        <fullName evidence="6">Mediator of RNA polymerase II transcription subunit 21</fullName>
    </recommendedName>
</protein>
<accession>A0A835SR37</accession>
<dbReference type="PANTHER" id="PTHR13381">
    <property type="entry name" value="RNA POLYMERASE II HOLOENZYME COMPONENT SRB7"/>
    <property type="match status" value="1"/>
</dbReference>
<comment type="function">
    <text evidence="6">Component of the Mediator complex, a coactivator involved in the regulated transcription of nearly all RNA polymerase II-dependent genes. Mediator functions as a bridge to convey information from gene-specific regulatory proteins to the basal RNA polymerase II transcription machinery. Mediator is recruited to promoters by direct interactions with regulatory proteins and serves as a scaffold for the assembly of a functional preinitiation complex with RNA polymerase II and the general transcription factors.</text>
</comment>
<evidence type="ECO:0000256" key="2">
    <source>
        <dbReference type="ARBA" id="ARBA00023015"/>
    </source>
</evidence>
<evidence type="ECO:0000256" key="5">
    <source>
        <dbReference type="ARBA" id="ARBA00023242"/>
    </source>
</evidence>
<keyword evidence="4 6" id="KW-0804">Transcription</keyword>
<keyword evidence="3 6" id="KW-0010">Activator</keyword>
<dbReference type="InterPro" id="IPR037212">
    <property type="entry name" value="Med7/Med21-like"/>
</dbReference>
<dbReference type="InterPro" id="IPR021384">
    <property type="entry name" value="Mediator_Med21"/>
</dbReference>
<keyword evidence="2 6" id="KW-0805">Transcription regulation</keyword>
<proteinExistence type="inferred from homology"/>
<evidence type="ECO:0000256" key="4">
    <source>
        <dbReference type="ARBA" id="ARBA00023163"/>
    </source>
</evidence>
<gene>
    <name evidence="7" type="ORF">HXX76_010371</name>
</gene>
<keyword evidence="8" id="KW-1185">Reference proteome</keyword>
<dbReference type="OrthoDB" id="526653at2759"/>
<dbReference type="GO" id="GO:0006357">
    <property type="term" value="P:regulation of transcription by RNA polymerase II"/>
    <property type="evidence" value="ECO:0007669"/>
    <property type="project" value="TreeGrafter"/>
</dbReference>
<dbReference type="Pfam" id="PF11221">
    <property type="entry name" value="Med21"/>
    <property type="match status" value="1"/>
</dbReference>
<evidence type="ECO:0000256" key="1">
    <source>
        <dbReference type="ARBA" id="ARBA00004123"/>
    </source>
</evidence>
<organism evidence="7 8">
    <name type="scientific">Chlamydomonas incerta</name>
    <dbReference type="NCBI Taxonomy" id="51695"/>
    <lineage>
        <taxon>Eukaryota</taxon>
        <taxon>Viridiplantae</taxon>
        <taxon>Chlorophyta</taxon>
        <taxon>core chlorophytes</taxon>
        <taxon>Chlorophyceae</taxon>
        <taxon>CS clade</taxon>
        <taxon>Chlamydomonadales</taxon>
        <taxon>Chlamydomonadaceae</taxon>
        <taxon>Chlamydomonas</taxon>
    </lineage>
</organism>
<evidence type="ECO:0000256" key="6">
    <source>
        <dbReference type="RuleBase" id="RU366036"/>
    </source>
</evidence>
<sequence length="149" mass="16421">MSSDLLTDLQRQLRDLNDNFASVVEQLVHIAPPMPVGPDDVQPLSALPAAVSRAELQTKATELSQSLMQRFRDIDSLIDKLPELGEPPEEQDARIAGMLQDHQALRKELGVVMGEAEYKLDEVYGCYEALSNHVLAHEGKMGRGVSDAQ</sequence>
<comment type="subcellular location">
    <subcellularLocation>
        <location evidence="1 6">Nucleus</location>
    </subcellularLocation>
</comment>
<comment type="caution">
    <text evidence="7">The sequence shown here is derived from an EMBL/GenBank/DDBJ whole genome shotgun (WGS) entry which is preliminary data.</text>
</comment>
<keyword evidence="5 6" id="KW-0539">Nucleus</keyword>
<dbReference type="GO" id="GO:0003712">
    <property type="term" value="F:transcription coregulator activity"/>
    <property type="evidence" value="ECO:0007669"/>
    <property type="project" value="TreeGrafter"/>
</dbReference>
<reference evidence="7" key="1">
    <citation type="journal article" date="2020" name="bioRxiv">
        <title>Comparative genomics of Chlamydomonas.</title>
        <authorList>
            <person name="Craig R.J."/>
            <person name="Hasan A.R."/>
            <person name="Ness R.W."/>
            <person name="Keightley P.D."/>
        </authorList>
    </citation>
    <scope>NUCLEOTIDE SEQUENCE</scope>
    <source>
        <strain evidence="7">SAG 7.73</strain>
    </source>
</reference>
<comment type="similarity">
    <text evidence="6">Belongs to the Mediator complex subunit 21 family.</text>
</comment>
<dbReference type="GO" id="GO:0016592">
    <property type="term" value="C:mediator complex"/>
    <property type="evidence" value="ECO:0007669"/>
    <property type="project" value="UniProtKB-UniRule"/>
</dbReference>
<evidence type="ECO:0000256" key="3">
    <source>
        <dbReference type="ARBA" id="ARBA00023159"/>
    </source>
</evidence>
<dbReference type="Gene3D" id="6.10.280.10">
    <property type="entry name" value="Mediator complex, subunit Med21"/>
    <property type="match status" value="1"/>
</dbReference>
<dbReference type="AlphaFoldDB" id="A0A835SR37"/>
<evidence type="ECO:0000313" key="8">
    <source>
        <dbReference type="Proteomes" id="UP000650467"/>
    </source>
</evidence>
<comment type="subunit">
    <text evidence="6">Component of the Mediator complex.</text>
</comment>